<dbReference type="SUPFAM" id="SSF52129">
    <property type="entry name" value="Caspase-like"/>
    <property type="match status" value="1"/>
</dbReference>
<dbReference type="PANTHER" id="PTHR48104:SF30">
    <property type="entry name" value="METACASPASE-1"/>
    <property type="match status" value="1"/>
</dbReference>
<dbReference type="Proteomes" id="UP000481033">
    <property type="component" value="Unassembled WGS sequence"/>
</dbReference>
<gene>
    <name evidence="3" type="ORF">DXZ20_06795</name>
</gene>
<evidence type="ECO:0000259" key="2">
    <source>
        <dbReference type="Pfam" id="PF24096"/>
    </source>
</evidence>
<dbReference type="Gene3D" id="3.40.50.1460">
    <property type="match status" value="1"/>
</dbReference>
<dbReference type="InterPro" id="IPR029030">
    <property type="entry name" value="Caspase-like_dom_sf"/>
</dbReference>
<feature type="domain" description="DUF7379" evidence="2">
    <location>
        <begin position="867"/>
        <end position="986"/>
    </location>
</feature>
<sequence length="1138" mass="125772">MASLYALLVGINDYPAPIPRLSGAVQDVEAMATYLEDKAAQEGTELHLLTLKDQEATRESLIQAFRQHLVQATQNDIVLFAFSGHGAQEVTHEAFWTIEPDRMNETLVCWDSRLDGARDLTDKELGKLISEVAYNDPQITIILDCCHSGSGSRPLNVRRIEPDQRPRALDSYLYSPQELIPLTQSQDLERSKTSFPFQGRHILLSACRDFETAKEYTSKKRGAFSYFLLETLQHANSSLTYREVFKRTDALIRGQVPEQSPQLEATHSEDLDRIFLANSVSHKRTFLTVSHHSTYGWIMDAGEVHGIPAPENSETVCLALFRFDSPDHKLSQPAEAIGVAQVTQVLPQLSFLSIEGIDATQTNKVFKAVITHLPLVPLDIRLVGDEIGIALLQAALSEANAGQSSLYVRAALDASEAQLQVLAKNNQYWITEPASTHPLVRELTGFNRTVADQVVQRLEHIARWITVSKLSSPATSQIPADAIQLQIYENEKEVQTSQVVLAYKYQNGRWQQPKFKLKLTNTSEQVLYCAVLDLTEQYAISAAFFEAGSVCLRPGEEAWALGGQALYASVPKELWRQGVTETRDILKLIVSTAAFDPRLLEQGDLDASRVRETTRNLASQRGLLNRLMQRVQTRAVSTKPEEESFDDWITSQTTLTVVRPSDKKSIPNTGIPLEIGADVAIHPHPSLQAKAQLTSLPQITRDLEQPTLPAIFNQDSDDSERVYFTRSRGSDPGLSVLELNQIVPETIHTVTPETPLQLTVKLPLESGEHILPVAYDGEFFIPLGHSSRRPDGMEILIERLPTPIGQGERSLGGSIRIFFQKILSNKLGLEFDYPQLAAVYLRPNNEVVYEKEQSVIQAQVAEAKQILLVIHGLLGDTSNLIAGLQAGKSAAKFIRAQYDLVLGFDYESFNTSVEETTRQLKQCLNWVGLGENHQKKLDVVGYELGGLIGRWLIERENGNTIVSHLVLVGTPNGGTPWVTIQAWATTALGIGLNMLMPVAWPIRAIGSLVAAIEVFDVTLDQIQPGSELLKSLEASTNPEVPYSLMVGTASVKPAVQSATQGQVSTLQRLVNKLIGGAADLTFLGQPNDLFASAHSLKHINQAFSSSVVCVEVPCDHFTYFQSDSGQKGLVELLNRINS</sequence>
<dbReference type="GO" id="GO:0006508">
    <property type="term" value="P:proteolysis"/>
    <property type="evidence" value="ECO:0007669"/>
    <property type="project" value="InterPro"/>
</dbReference>
<evidence type="ECO:0000313" key="4">
    <source>
        <dbReference type="Proteomes" id="UP000481033"/>
    </source>
</evidence>
<name>A0A6M0RGM8_9CYAN</name>
<dbReference type="PANTHER" id="PTHR48104">
    <property type="entry name" value="METACASPASE-4"/>
    <property type="match status" value="1"/>
</dbReference>
<dbReference type="RefSeq" id="WP_163697212.1">
    <property type="nucleotide sequence ID" value="NZ_QXHD01000004.1"/>
</dbReference>
<accession>A0A6M0RGM8</accession>
<dbReference type="AlphaFoldDB" id="A0A6M0RGM8"/>
<dbReference type="GO" id="GO:0005737">
    <property type="term" value="C:cytoplasm"/>
    <property type="evidence" value="ECO:0007669"/>
    <property type="project" value="TreeGrafter"/>
</dbReference>
<dbReference type="InterPro" id="IPR029058">
    <property type="entry name" value="AB_hydrolase_fold"/>
</dbReference>
<dbReference type="InterPro" id="IPR050452">
    <property type="entry name" value="Metacaspase"/>
</dbReference>
<proteinExistence type="predicted"/>
<dbReference type="Pfam" id="PF24096">
    <property type="entry name" value="DUF7379"/>
    <property type="match status" value="1"/>
</dbReference>
<reference evidence="3 4" key="1">
    <citation type="journal article" date="2020" name="Microb. Ecol.">
        <title>Ecogenomics of the Marine Benthic Filamentous Cyanobacterium Adonisia.</title>
        <authorList>
            <person name="Walter J.M."/>
            <person name="Coutinho F.H."/>
            <person name="Leomil L."/>
            <person name="Hargreaves P.I."/>
            <person name="Campeao M.E."/>
            <person name="Vieira V.V."/>
            <person name="Silva B.S."/>
            <person name="Fistarol G.O."/>
            <person name="Salomon P.S."/>
            <person name="Sawabe T."/>
            <person name="Mino S."/>
            <person name="Hosokawa M."/>
            <person name="Miyashita H."/>
            <person name="Maruyama F."/>
            <person name="van Verk M.C."/>
            <person name="Dutilh B.E."/>
            <person name="Thompson C.C."/>
            <person name="Thompson F.L."/>
        </authorList>
    </citation>
    <scope>NUCLEOTIDE SEQUENCE [LARGE SCALE GENOMIC DNA]</scope>
    <source>
        <strain evidence="3 4">CCMR0081</strain>
    </source>
</reference>
<dbReference type="Pfam" id="PF00656">
    <property type="entry name" value="Peptidase_C14"/>
    <property type="match status" value="1"/>
</dbReference>
<dbReference type="GO" id="GO:0004197">
    <property type="term" value="F:cysteine-type endopeptidase activity"/>
    <property type="evidence" value="ECO:0007669"/>
    <property type="project" value="InterPro"/>
</dbReference>
<dbReference type="SUPFAM" id="SSF53474">
    <property type="entry name" value="alpha/beta-Hydrolases"/>
    <property type="match status" value="1"/>
</dbReference>
<comment type="caution">
    <text evidence="3">The sequence shown here is derived from an EMBL/GenBank/DDBJ whole genome shotgun (WGS) entry which is preliminary data.</text>
</comment>
<dbReference type="InterPro" id="IPR011600">
    <property type="entry name" value="Pept_C14_caspase"/>
</dbReference>
<feature type="domain" description="Peptidase C14 caspase" evidence="1">
    <location>
        <begin position="5"/>
        <end position="267"/>
    </location>
</feature>
<dbReference type="Gene3D" id="3.40.50.1820">
    <property type="entry name" value="alpha/beta hydrolase"/>
    <property type="match status" value="1"/>
</dbReference>
<keyword evidence="4" id="KW-1185">Reference proteome</keyword>
<dbReference type="InterPro" id="IPR055803">
    <property type="entry name" value="DUF7379"/>
</dbReference>
<dbReference type="EMBL" id="QXHD01000004">
    <property type="protein sequence ID" value="NEZ55388.1"/>
    <property type="molecule type" value="Genomic_DNA"/>
</dbReference>
<organism evidence="3 4">
    <name type="scientific">Adonisia turfae CCMR0081</name>
    <dbReference type="NCBI Taxonomy" id="2292702"/>
    <lineage>
        <taxon>Bacteria</taxon>
        <taxon>Bacillati</taxon>
        <taxon>Cyanobacteriota</taxon>
        <taxon>Adonisia</taxon>
        <taxon>Adonisia turfae</taxon>
    </lineage>
</organism>
<evidence type="ECO:0000259" key="1">
    <source>
        <dbReference type="Pfam" id="PF00656"/>
    </source>
</evidence>
<protein>
    <submittedName>
        <fullName evidence="3">Caspase</fullName>
    </submittedName>
</protein>
<evidence type="ECO:0000313" key="3">
    <source>
        <dbReference type="EMBL" id="NEZ55388.1"/>
    </source>
</evidence>